<dbReference type="EMBL" id="CAWUHB010000034">
    <property type="protein sequence ID" value="CAK7225831.1"/>
    <property type="molecule type" value="Genomic_DNA"/>
</dbReference>
<evidence type="ECO:0000313" key="2">
    <source>
        <dbReference type="EMBL" id="CAK7225831.1"/>
    </source>
</evidence>
<feature type="region of interest" description="Disordered" evidence="1">
    <location>
        <begin position="162"/>
        <end position="190"/>
    </location>
</feature>
<gene>
    <name evidence="2" type="ORF">SCUCBS95973_005995</name>
</gene>
<comment type="caution">
    <text evidence="2">The sequence shown here is derived from an EMBL/GenBank/DDBJ whole genome shotgun (WGS) entry which is preliminary data.</text>
</comment>
<organism evidence="2 3">
    <name type="scientific">Sporothrix curviconia</name>
    <dbReference type="NCBI Taxonomy" id="1260050"/>
    <lineage>
        <taxon>Eukaryota</taxon>
        <taxon>Fungi</taxon>
        <taxon>Dikarya</taxon>
        <taxon>Ascomycota</taxon>
        <taxon>Pezizomycotina</taxon>
        <taxon>Sordariomycetes</taxon>
        <taxon>Sordariomycetidae</taxon>
        <taxon>Ophiostomatales</taxon>
        <taxon>Ophiostomataceae</taxon>
        <taxon>Sporothrix</taxon>
    </lineage>
</organism>
<keyword evidence="3" id="KW-1185">Reference proteome</keyword>
<accession>A0ABP0C3K6</accession>
<evidence type="ECO:0000313" key="3">
    <source>
        <dbReference type="Proteomes" id="UP001642405"/>
    </source>
</evidence>
<sequence length="293" mass="32185">MTPGKAPRLPAPGWAQTQLRLDERLGGVPAGSKEEGLWRFVGFRLREALEAGKTTYACNSMKVVQRARADTYCKRVKGDYIAATIYGADGNREDMRACYRLIEDKERVVWPRPRLGSSFKRLEVNLRTATCPLDWRVPGQTQARVSRMPMGSDAGFDGTLLRPAAAAPGSHDSSNSASTTTRDAGVGTDDWWPAVDGGELDRWLDQHTVGLPGTLDSITEREKKAALELARDDLEMILQTTQRWAMDCWHDLLKLYTGASAGGTDEGGRCREACEGCACQGTDFQCPPGFQNP</sequence>
<dbReference type="Proteomes" id="UP001642405">
    <property type="component" value="Unassembled WGS sequence"/>
</dbReference>
<evidence type="ECO:0000256" key="1">
    <source>
        <dbReference type="SAM" id="MobiDB-lite"/>
    </source>
</evidence>
<reference evidence="2 3" key="1">
    <citation type="submission" date="2024-01" db="EMBL/GenBank/DDBJ databases">
        <authorList>
            <person name="Allen C."/>
            <person name="Tagirdzhanova G."/>
        </authorList>
    </citation>
    <scope>NUCLEOTIDE SEQUENCE [LARGE SCALE GENOMIC DNA]</scope>
</reference>
<feature type="compositionally biased region" description="Polar residues" evidence="1">
    <location>
        <begin position="171"/>
        <end position="182"/>
    </location>
</feature>
<protein>
    <submittedName>
        <fullName evidence="2">Uncharacterized protein</fullName>
    </submittedName>
</protein>
<proteinExistence type="predicted"/>
<name>A0ABP0C3K6_9PEZI</name>